<name>A0A1I2CM92_9BACT</name>
<protein>
    <submittedName>
        <fullName evidence="1">Uncharacterized protein</fullName>
    </submittedName>
</protein>
<evidence type="ECO:0000313" key="2">
    <source>
        <dbReference type="Proteomes" id="UP000199513"/>
    </source>
</evidence>
<evidence type="ECO:0000313" key="1">
    <source>
        <dbReference type="EMBL" id="SFE69421.1"/>
    </source>
</evidence>
<sequence>MAEQAVQNQAKGAMCLKTLHGAEVSAGLQGVMTTLRKQRLNLFQALLNINAKINVQLSTT</sequence>
<proteinExistence type="predicted"/>
<dbReference type="EMBL" id="FONY01000005">
    <property type="protein sequence ID" value="SFE69421.1"/>
    <property type="molecule type" value="Genomic_DNA"/>
</dbReference>
<dbReference type="AlphaFoldDB" id="A0A1I2CM92"/>
<reference evidence="1 2" key="1">
    <citation type="submission" date="2016-10" db="EMBL/GenBank/DDBJ databases">
        <authorList>
            <person name="de Groot N.N."/>
        </authorList>
    </citation>
    <scope>NUCLEOTIDE SEQUENCE [LARGE SCALE GENOMIC DNA]</scope>
    <source>
        <strain>GEY</strain>
        <strain evidence="2">DSM 9560</strain>
    </source>
</reference>
<dbReference type="Proteomes" id="UP000199513">
    <property type="component" value="Unassembled WGS sequence"/>
</dbReference>
<organism evidence="1 2">
    <name type="scientific">Thermoflexibacter ruber</name>
    <dbReference type="NCBI Taxonomy" id="1003"/>
    <lineage>
        <taxon>Bacteria</taxon>
        <taxon>Pseudomonadati</taxon>
        <taxon>Bacteroidota</taxon>
        <taxon>Cytophagia</taxon>
        <taxon>Cytophagales</taxon>
        <taxon>Thermoflexibacteraceae</taxon>
        <taxon>Thermoflexibacter</taxon>
    </lineage>
</organism>
<keyword evidence="2" id="KW-1185">Reference proteome</keyword>
<accession>A0A1I2CM92</accession>
<gene>
    <name evidence="1" type="ORF">SAMN04488541_100572</name>
</gene>